<accession>A0ABQ1XW18</accession>
<reference evidence="3" key="1">
    <citation type="journal article" date="2019" name="Int. J. Syst. Evol. Microbiol.">
        <title>The Global Catalogue of Microorganisms (GCM) 10K type strain sequencing project: providing services to taxonomists for standard genome sequencing and annotation.</title>
        <authorList>
            <consortium name="The Broad Institute Genomics Platform"/>
            <consortium name="The Broad Institute Genome Sequencing Center for Infectious Disease"/>
            <person name="Wu L."/>
            <person name="Ma J."/>
        </authorList>
    </citation>
    <scope>NUCLEOTIDE SEQUENCE [LARGE SCALE GENOMIC DNA]</scope>
    <source>
        <strain evidence="3">CGMCC 1.15287</strain>
    </source>
</reference>
<evidence type="ECO:0000259" key="1">
    <source>
        <dbReference type="PROSITE" id="PS51704"/>
    </source>
</evidence>
<name>A0ABQ1XW18_9SPHI</name>
<sequence>MCIKFHCKIPFLDMKLKKTAIFIFLSAFVIKSNAQEVKFPAFSAEAHRGGRGLMPENTIEAMLNAMKIDGITTLEMDTHISKDGKVVVTHDDYLSPAFMRTPDGQDIPATDAKKYPIFGMNYDEIKKFDLGSKYYDLFPQQKKVKTHLPLLTDLIDAVQRDIKTHKRKQFFYNIETKCSESGDGITNPRPEEFVKLLMEVIIRKKVADFVVIQSFDKRTIQLIHEKYPKMKTSFLVANKKTYDENIADLGYKPFILSPVWQMVNEDLVKKAHADGVKVIPWTANTLADIQKLKALNVDGIISDYPDILVQAK</sequence>
<dbReference type="SUPFAM" id="SSF51695">
    <property type="entry name" value="PLC-like phosphodiesterases"/>
    <property type="match status" value="1"/>
</dbReference>
<dbReference type="PANTHER" id="PTHR46211">
    <property type="entry name" value="GLYCEROPHOSPHORYL DIESTER PHOSPHODIESTERASE"/>
    <property type="match status" value="1"/>
</dbReference>
<comment type="caution">
    <text evidence="2">The sequence shown here is derived from an EMBL/GenBank/DDBJ whole genome shotgun (WGS) entry which is preliminary data.</text>
</comment>
<dbReference type="InterPro" id="IPR017946">
    <property type="entry name" value="PLC-like_Pdiesterase_TIM-brl"/>
</dbReference>
<gene>
    <name evidence="2" type="primary">glpQ</name>
    <name evidence="2" type="ORF">GCM10007422_20680</name>
</gene>
<dbReference type="EMBL" id="BMHZ01000002">
    <property type="protein sequence ID" value="GGH04878.1"/>
    <property type="molecule type" value="Genomic_DNA"/>
</dbReference>
<proteinExistence type="predicted"/>
<protein>
    <submittedName>
        <fullName evidence="2">Glycerophosphoryl diester phosphodiesterase</fullName>
    </submittedName>
</protein>
<evidence type="ECO:0000313" key="3">
    <source>
        <dbReference type="Proteomes" id="UP000642938"/>
    </source>
</evidence>
<feature type="domain" description="GP-PDE" evidence="1">
    <location>
        <begin position="42"/>
        <end position="312"/>
    </location>
</feature>
<dbReference type="InterPro" id="IPR030395">
    <property type="entry name" value="GP_PDE_dom"/>
</dbReference>
<keyword evidence="3" id="KW-1185">Reference proteome</keyword>
<dbReference type="Gene3D" id="3.20.20.190">
    <property type="entry name" value="Phosphatidylinositol (PI) phosphodiesterase"/>
    <property type="match status" value="1"/>
</dbReference>
<evidence type="ECO:0000313" key="2">
    <source>
        <dbReference type="EMBL" id="GGH04878.1"/>
    </source>
</evidence>
<dbReference type="PANTHER" id="PTHR46211:SF14">
    <property type="entry name" value="GLYCEROPHOSPHODIESTER PHOSPHODIESTERASE"/>
    <property type="match status" value="1"/>
</dbReference>
<dbReference type="PROSITE" id="PS51704">
    <property type="entry name" value="GP_PDE"/>
    <property type="match status" value="1"/>
</dbReference>
<organism evidence="2 3">
    <name type="scientific">Pedobacter zeae</name>
    <dbReference type="NCBI Taxonomy" id="1737356"/>
    <lineage>
        <taxon>Bacteria</taxon>
        <taxon>Pseudomonadati</taxon>
        <taxon>Bacteroidota</taxon>
        <taxon>Sphingobacteriia</taxon>
        <taxon>Sphingobacteriales</taxon>
        <taxon>Sphingobacteriaceae</taxon>
        <taxon>Pedobacter</taxon>
    </lineage>
</organism>
<dbReference type="Proteomes" id="UP000642938">
    <property type="component" value="Unassembled WGS sequence"/>
</dbReference>
<dbReference type="Pfam" id="PF03009">
    <property type="entry name" value="GDPD"/>
    <property type="match status" value="1"/>
</dbReference>